<dbReference type="Pfam" id="PF04670">
    <property type="entry name" value="Gtr1_RagA"/>
    <property type="match status" value="1"/>
</dbReference>
<dbReference type="GO" id="GO:0005525">
    <property type="term" value="F:GTP binding"/>
    <property type="evidence" value="ECO:0007669"/>
    <property type="project" value="UniProtKB-UniRule"/>
</dbReference>
<dbReference type="EMBL" id="LUCH01005282">
    <property type="protein sequence ID" value="KAF5398195.1"/>
    <property type="molecule type" value="Genomic_DNA"/>
</dbReference>
<dbReference type="OrthoDB" id="10020193at2759"/>
<dbReference type="GO" id="GO:0005634">
    <property type="term" value="C:nucleus"/>
    <property type="evidence" value="ECO:0007669"/>
    <property type="project" value="TreeGrafter"/>
</dbReference>
<proteinExistence type="inferred from homology"/>
<dbReference type="GO" id="GO:1904263">
    <property type="term" value="P:positive regulation of TORC1 signaling"/>
    <property type="evidence" value="ECO:0007669"/>
    <property type="project" value="TreeGrafter"/>
</dbReference>
<comment type="caution">
    <text evidence="8">The sequence shown here is derived from an EMBL/GenBank/DDBJ whole genome shotgun (WGS) entry which is preliminary data.</text>
</comment>
<dbReference type="GO" id="GO:0005764">
    <property type="term" value="C:lysosome"/>
    <property type="evidence" value="ECO:0007669"/>
    <property type="project" value="TreeGrafter"/>
</dbReference>
<dbReference type="AlphaFoldDB" id="A0A8J4SWC6"/>
<keyword evidence="3" id="KW-0963">Cytoplasm</keyword>
<comment type="subcellular location">
    <subcellularLocation>
        <location evidence="1">Cytoplasm</location>
    </subcellularLocation>
</comment>
<dbReference type="Proteomes" id="UP000748531">
    <property type="component" value="Unassembled WGS sequence"/>
</dbReference>
<comment type="catalytic activity">
    <reaction evidence="6">
        <text>GTP + H2O = GDP + phosphate + H(+)</text>
        <dbReference type="Rhea" id="RHEA:19669"/>
        <dbReference type="ChEBI" id="CHEBI:15377"/>
        <dbReference type="ChEBI" id="CHEBI:15378"/>
        <dbReference type="ChEBI" id="CHEBI:37565"/>
        <dbReference type="ChEBI" id="CHEBI:43474"/>
        <dbReference type="ChEBI" id="CHEBI:58189"/>
    </reaction>
    <physiologicalReaction direction="left-to-right" evidence="6">
        <dbReference type="Rhea" id="RHEA:19670"/>
    </physiologicalReaction>
</comment>
<protein>
    <submittedName>
        <fullName evidence="8">Ras GTP-binding protein B</fullName>
    </submittedName>
</protein>
<dbReference type="GO" id="GO:1990131">
    <property type="term" value="C:Gtr1-Gtr2 GTPase complex"/>
    <property type="evidence" value="ECO:0007669"/>
    <property type="project" value="TreeGrafter"/>
</dbReference>
<keyword evidence="9" id="KW-1185">Reference proteome</keyword>
<keyword evidence="4 7" id="KW-0547">Nucleotide-binding</keyword>
<sequence length="256" mass="29200">MKYDLILALQFIELLSFGHRTHGKVSAKATHHSHQLESFCVGSATFSCKAAGTLAGDEMSDPSAQRYFCTRGISQLDIDVTLTFNERKARVEEITKPIKCSCFATSIWDDTLFNAWSKILYELTPNVQMLERGLKQLCELLEADEVILFERATFLQLACHSRQSHPDEHRFDKISNIVKQFKLSCSKVGANFTKIELRNQYFTAFIDVFTSSTYIMVVCSDPSIASSATLWNIRNARKHFERLEKFEQPHSAIAQR</sequence>
<organism evidence="8 9">
    <name type="scientific">Paragonimus heterotremus</name>
    <dbReference type="NCBI Taxonomy" id="100268"/>
    <lineage>
        <taxon>Eukaryota</taxon>
        <taxon>Metazoa</taxon>
        <taxon>Spiralia</taxon>
        <taxon>Lophotrochozoa</taxon>
        <taxon>Platyhelminthes</taxon>
        <taxon>Trematoda</taxon>
        <taxon>Digenea</taxon>
        <taxon>Plagiorchiida</taxon>
        <taxon>Troglotremata</taxon>
        <taxon>Troglotrematidae</taxon>
        <taxon>Paragonimus</taxon>
    </lineage>
</organism>
<keyword evidence="5 7" id="KW-0342">GTP-binding</keyword>
<dbReference type="InterPro" id="IPR027417">
    <property type="entry name" value="P-loop_NTPase"/>
</dbReference>
<dbReference type="InterPro" id="IPR006762">
    <property type="entry name" value="Gtr1_RagA"/>
</dbReference>
<dbReference type="FunFam" id="3.30.450.190:FF:000002">
    <property type="entry name" value="Ras-related GTP-binding protein A"/>
    <property type="match status" value="1"/>
</dbReference>
<dbReference type="GO" id="GO:0009267">
    <property type="term" value="P:cellular response to starvation"/>
    <property type="evidence" value="ECO:0007669"/>
    <property type="project" value="TreeGrafter"/>
</dbReference>
<evidence type="ECO:0000256" key="1">
    <source>
        <dbReference type="ARBA" id="ARBA00004496"/>
    </source>
</evidence>
<evidence type="ECO:0000256" key="6">
    <source>
        <dbReference type="ARBA" id="ARBA00049117"/>
    </source>
</evidence>
<evidence type="ECO:0000256" key="2">
    <source>
        <dbReference type="ARBA" id="ARBA00007756"/>
    </source>
</evidence>
<evidence type="ECO:0000256" key="7">
    <source>
        <dbReference type="RuleBase" id="RU367014"/>
    </source>
</evidence>
<evidence type="ECO:0000313" key="8">
    <source>
        <dbReference type="EMBL" id="KAF5398195.1"/>
    </source>
</evidence>
<evidence type="ECO:0000256" key="3">
    <source>
        <dbReference type="ARBA" id="ARBA00022490"/>
    </source>
</evidence>
<name>A0A8J4SWC6_9TREM</name>
<dbReference type="GO" id="GO:0010507">
    <property type="term" value="P:negative regulation of autophagy"/>
    <property type="evidence" value="ECO:0007669"/>
    <property type="project" value="TreeGrafter"/>
</dbReference>
<accession>A0A8J4SWC6</accession>
<evidence type="ECO:0000313" key="9">
    <source>
        <dbReference type="Proteomes" id="UP000748531"/>
    </source>
</evidence>
<dbReference type="Gene3D" id="3.40.50.300">
    <property type="entry name" value="P-loop containing nucleotide triphosphate hydrolases"/>
    <property type="match status" value="1"/>
</dbReference>
<dbReference type="GO" id="GO:0003924">
    <property type="term" value="F:GTPase activity"/>
    <property type="evidence" value="ECO:0007669"/>
    <property type="project" value="TreeGrafter"/>
</dbReference>
<evidence type="ECO:0000256" key="5">
    <source>
        <dbReference type="ARBA" id="ARBA00023134"/>
    </source>
</evidence>
<dbReference type="PANTHER" id="PTHR11259">
    <property type="entry name" value="RAS-RELATED GTP BINDING RAG/GTR YEAST"/>
    <property type="match status" value="1"/>
</dbReference>
<reference evidence="8" key="1">
    <citation type="submission" date="2019-05" db="EMBL/GenBank/DDBJ databases">
        <title>Annotation for the trematode Paragonimus heterotremus.</title>
        <authorList>
            <person name="Choi Y.-J."/>
        </authorList>
    </citation>
    <scope>NUCLEOTIDE SEQUENCE</scope>
    <source>
        <strain evidence="8">LC</strain>
    </source>
</reference>
<comment type="similarity">
    <text evidence="2 7">Belongs to the GTR/RAG GTP-binding protein family.</text>
</comment>
<gene>
    <name evidence="8" type="ORF">PHET_08775</name>
</gene>
<dbReference type="PANTHER" id="PTHR11259:SF1">
    <property type="entry name" value="RAS-RELATED GTP-BINDING PROTEIN"/>
    <property type="match status" value="1"/>
</dbReference>
<evidence type="ECO:0000256" key="4">
    <source>
        <dbReference type="ARBA" id="ARBA00022741"/>
    </source>
</evidence>
<dbReference type="Gene3D" id="3.30.450.190">
    <property type="match status" value="1"/>
</dbReference>